<dbReference type="STRING" id="574376.BAMA_04910"/>
<reference evidence="1 2" key="1">
    <citation type="submission" date="2014-06" db="EMBL/GenBank/DDBJ databases">
        <title>Draft genome sequence of Bacillus manliponensis JCM 15802 (MCCC 1A00708).</title>
        <authorList>
            <person name="Lai Q."/>
            <person name="Liu Y."/>
            <person name="Shao Z."/>
        </authorList>
    </citation>
    <scope>NUCLEOTIDE SEQUENCE [LARGE SCALE GENOMIC DNA]</scope>
    <source>
        <strain evidence="1 2">JCM 15802</strain>
    </source>
</reference>
<evidence type="ECO:0000313" key="2">
    <source>
        <dbReference type="Proteomes" id="UP000027822"/>
    </source>
</evidence>
<accession>A0A073JWK4</accession>
<name>A0A073JWK4_9BACI</name>
<dbReference type="eggNOG" id="COG0539">
    <property type="taxonomic scope" value="Bacteria"/>
</dbReference>
<gene>
    <name evidence="1" type="ORF">BAMA_04910</name>
</gene>
<proteinExistence type="predicted"/>
<evidence type="ECO:0008006" key="3">
    <source>
        <dbReference type="Google" id="ProtNLM"/>
    </source>
</evidence>
<dbReference type="EMBL" id="JOTN01000013">
    <property type="protein sequence ID" value="KEK18592.1"/>
    <property type="molecule type" value="Genomic_DNA"/>
</dbReference>
<comment type="caution">
    <text evidence="1">The sequence shown here is derived from an EMBL/GenBank/DDBJ whole genome shotgun (WGS) entry which is preliminary data.</text>
</comment>
<dbReference type="OrthoDB" id="2905506at2"/>
<sequence length="327" mass="37026">MENFVPQEVELNTSDDLLEDVLAEVTTTEHIEKEELVGFSRIRAHELEELATMKRDRKVGKGLVTQVSEKLFPTKRGMSERTMVLTLQIGEYTTAYCPIEEAGIRVPKNPQWLVGREKPFIIEHFHQTPEGNFAIVSIKSGEQLLSETLFEEVTSSKAKQVYNAQVVGVNGERRYVIIEVKGVQTIVPFDKWSHSYTTATSITVGEKVEVVIDRAAKKENNYVFVANKRVLEQDPMEQLLTIKRKDRFVGKIVQVDPIAGIFVEVAPGVVFKGLKGRGVSDPTFLDAENHTLVTCELLKMDANTRRGTVRIINYPQGQKKNLDVYRY</sequence>
<evidence type="ECO:0000313" key="1">
    <source>
        <dbReference type="EMBL" id="KEK18592.1"/>
    </source>
</evidence>
<protein>
    <recommendedName>
        <fullName evidence="3">RNA-binding protein</fullName>
    </recommendedName>
</protein>
<keyword evidence="2" id="KW-1185">Reference proteome</keyword>
<dbReference type="Proteomes" id="UP000027822">
    <property type="component" value="Unassembled WGS sequence"/>
</dbReference>
<dbReference type="RefSeq" id="WP_034640691.1">
    <property type="nucleotide sequence ID" value="NZ_CBCSJC010000048.1"/>
</dbReference>
<dbReference type="AlphaFoldDB" id="A0A073JWK4"/>
<organism evidence="1 2">
    <name type="scientific">Bacillus manliponensis</name>
    <dbReference type="NCBI Taxonomy" id="574376"/>
    <lineage>
        <taxon>Bacteria</taxon>
        <taxon>Bacillati</taxon>
        <taxon>Bacillota</taxon>
        <taxon>Bacilli</taxon>
        <taxon>Bacillales</taxon>
        <taxon>Bacillaceae</taxon>
        <taxon>Bacillus</taxon>
        <taxon>Bacillus cereus group</taxon>
    </lineage>
</organism>